<feature type="domain" description="Glycoside hydrolase family 29 N-terminal" evidence="6">
    <location>
        <begin position="92"/>
        <end position="380"/>
    </location>
</feature>
<dbReference type="InterPro" id="IPR017853">
    <property type="entry name" value="GH"/>
</dbReference>
<proteinExistence type="inferred from homology"/>
<keyword evidence="8" id="KW-1185">Reference proteome</keyword>
<keyword evidence="4" id="KW-0378">Hydrolase</keyword>
<evidence type="ECO:0000256" key="4">
    <source>
        <dbReference type="ARBA" id="ARBA00022801"/>
    </source>
</evidence>
<evidence type="ECO:0000256" key="5">
    <source>
        <dbReference type="ARBA" id="ARBA00023295"/>
    </source>
</evidence>
<evidence type="ECO:0000256" key="2">
    <source>
        <dbReference type="ARBA" id="ARBA00012662"/>
    </source>
</evidence>
<dbReference type="Gene3D" id="3.20.20.80">
    <property type="entry name" value="Glycosidases"/>
    <property type="match status" value="1"/>
</dbReference>
<evidence type="ECO:0000313" key="8">
    <source>
        <dbReference type="Proteomes" id="UP001528920"/>
    </source>
</evidence>
<protein>
    <recommendedName>
        <fullName evidence="2">alpha-L-fucosidase</fullName>
        <ecNumber evidence="2">3.2.1.51</ecNumber>
    </recommendedName>
</protein>
<comment type="caution">
    <text evidence="7">The sequence shown here is derived from an EMBL/GenBank/DDBJ whole genome shotgun (WGS) entry which is preliminary data.</text>
</comment>
<comment type="similarity">
    <text evidence="1">Belongs to the glycosyl hydrolase 29 family.</text>
</comment>
<dbReference type="Pfam" id="PF01120">
    <property type="entry name" value="Alpha_L_fucos"/>
    <property type="match status" value="1"/>
</dbReference>
<dbReference type="InterPro" id="IPR008979">
    <property type="entry name" value="Galactose-bd-like_sf"/>
</dbReference>
<dbReference type="InterPro" id="IPR057739">
    <property type="entry name" value="Glyco_hydro_29_N"/>
</dbReference>
<organism evidence="7 8">
    <name type="scientific">Paralabilibaculum antarcticum</name>
    <dbReference type="NCBI Taxonomy" id="2912572"/>
    <lineage>
        <taxon>Bacteria</taxon>
        <taxon>Pseudomonadati</taxon>
        <taxon>Bacteroidota</taxon>
        <taxon>Bacteroidia</taxon>
        <taxon>Marinilabiliales</taxon>
        <taxon>Marinifilaceae</taxon>
        <taxon>Paralabilibaculum</taxon>
    </lineage>
</organism>
<keyword evidence="5" id="KW-0326">Glycosidase</keyword>
<gene>
    <name evidence="7" type="ORF">L3049_01805</name>
</gene>
<dbReference type="EC" id="3.2.1.51" evidence="2"/>
<dbReference type="PROSITE" id="PS51257">
    <property type="entry name" value="PROKAR_LIPOPROTEIN"/>
    <property type="match status" value="1"/>
</dbReference>
<keyword evidence="3" id="KW-0732">Signal</keyword>
<dbReference type="EMBL" id="JAKJSC010000001">
    <property type="protein sequence ID" value="MDE5416724.1"/>
    <property type="molecule type" value="Genomic_DNA"/>
</dbReference>
<dbReference type="PANTHER" id="PTHR10030:SF37">
    <property type="entry name" value="ALPHA-L-FUCOSIDASE-RELATED"/>
    <property type="match status" value="1"/>
</dbReference>
<evidence type="ECO:0000259" key="6">
    <source>
        <dbReference type="Pfam" id="PF01120"/>
    </source>
</evidence>
<dbReference type="Gene3D" id="2.60.120.260">
    <property type="entry name" value="Galactose-binding domain-like"/>
    <property type="match status" value="1"/>
</dbReference>
<dbReference type="RefSeq" id="WP_275108063.1">
    <property type="nucleotide sequence ID" value="NZ_JAKJSC010000001.1"/>
</dbReference>
<dbReference type="SUPFAM" id="SSF49785">
    <property type="entry name" value="Galactose-binding domain-like"/>
    <property type="match status" value="1"/>
</dbReference>
<name>A0ABT5VMR9_9BACT</name>
<evidence type="ECO:0000313" key="7">
    <source>
        <dbReference type="EMBL" id="MDE5416724.1"/>
    </source>
</evidence>
<dbReference type="InterPro" id="IPR000933">
    <property type="entry name" value="Glyco_hydro_29"/>
</dbReference>
<reference evidence="7 8" key="1">
    <citation type="submission" date="2022-01" db="EMBL/GenBank/DDBJ databases">
        <title>Labilibaculum sp. nov, a marine bacterium isolated from Antarctica.</title>
        <authorList>
            <person name="Dai W."/>
        </authorList>
    </citation>
    <scope>NUCLEOTIDE SEQUENCE [LARGE SCALE GENOMIC DNA]</scope>
    <source>
        <strain evidence="7 8">DW002</strain>
    </source>
</reference>
<evidence type="ECO:0000256" key="1">
    <source>
        <dbReference type="ARBA" id="ARBA00007951"/>
    </source>
</evidence>
<dbReference type="SMART" id="SM00812">
    <property type="entry name" value="Alpha_L_fucos"/>
    <property type="match status" value="1"/>
</dbReference>
<dbReference type="Proteomes" id="UP001528920">
    <property type="component" value="Unassembled WGS sequence"/>
</dbReference>
<evidence type="ECO:0000256" key="3">
    <source>
        <dbReference type="ARBA" id="ARBA00022729"/>
    </source>
</evidence>
<accession>A0ABT5VMR9</accession>
<dbReference type="SUPFAM" id="SSF51445">
    <property type="entry name" value="(Trans)glycosidases"/>
    <property type="match status" value="1"/>
</dbReference>
<dbReference type="PANTHER" id="PTHR10030">
    <property type="entry name" value="ALPHA-L-FUCOSIDASE"/>
    <property type="match status" value="1"/>
</dbReference>
<sequence length="516" mass="58915">MNKSIIVLCFIVISFLACISCKTALKDKYYEYTVTIEPEEDSLGIINKAAFVVPTSRQSSWQDLEFTCFIHFTVNTFTGREWGDGKEDPAIFNPTDLNVNQWVNVAKDAGMKLIILTCKHHDGFCLWPSKTTEHSIKNSPYKNGKGDIVKELSEACRQAELKFGVYLSPWDRNCADYGNSPVYNEFFRNQLRELLSNYGEISEVWFDGACGEGANGNKQVYDWNSYYKIIRQLQANAVISTMGPDVRWVGNEGGLGRETEWAVLPFEAGNLDVITNNSQKDEKEPVFEPKDRIGGDLGSREIIIDAKSLVWYPSEVDVSIRPGWFYHENQDSLVKSPEELVNIYYQSVGRNSVLLLNIPPDKRGRIHEKDVAALQGMRQILDDTFKENFLSGAKISENDGGNNSATNSIDNNKETYFITQEDVFTSTLNMELDQSCAVNVLMLQEYIKKGQRVERFVLEYLQGDQWKEACKGTTIGHKRLIRFSEITSNKFRFQILQSRDCPMISEIGLYREKRDY</sequence>